<gene>
    <name evidence="1" type="ORF">SJ05684_c20450</name>
</gene>
<protein>
    <submittedName>
        <fullName evidence="1">Uncharacterized protein</fullName>
    </submittedName>
</protein>
<accession>A0A249PCP7</accession>
<dbReference type="KEGG" id="esj:SJ05684_c20450"/>
<dbReference type="AlphaFoldDB" id="A0A249PCP7"/>
<evidence type="ECO:0000313" key="2">
    <source>
        <dbReference type="Proteomes" id="UP000217211"/>
    </source>
</evidence>
<sequence>MVLLLAAPWFFGWYGIAVGLTFGRFTAAGAKEKALVESIHAYRSRAI</sequence>
<dbReference type="EMBL" id="CP023067">
    <property type="protein sequence ID" value="ASY63487.1"/>
    <property type="molecule type" value="Genomic_DNA"/>
</dbReference>
<organism evidence="1 2">
    <name type="scientific">Sinorhizobium sojae CCBAU 05684</name>
    <dbReference type="NCBI Taxonomy" id="716928"/>
    <lineage>
        <taxon>Bacteria</taxon>
        <taxon>Pseudomonadati</taxon>
        <taxon>Pseudomonadota</taxon>
        <taxon>Alphaproteobacteria</taxon>
        <taxon>Hyphomicrobiales</taxon>
        <taxon>Rhizobiaceae</taxon>
        <taxon>Sinorhizobium/Ensifer group</taxon>
        <taxon>Sinorhizobium</taxon>
    </lineage>
</organism>
<dbReference type="Proteomes" id="UP000217211">
    <property type="component" value="Chromosome"/>
</dbReference>
<proteinExistence type="predicted"/>
<name>A0A249PCP7_9HYPH</name>
<evidence type="ECO:0000313" key="1">
    <source>
        <dbReference type="EMBL" id="ASY63487.1"/>
    </source>
</evidence>
<keyword evidence="2" id="KW-1185">Reference proteome</keyword>
<reference evidence="1 2" key="1">
    <citation type="submission" date="2017-08" db="EMBL/GenBank/DDBJ databases">
        <title>Multipartite genome sequences of Sinorhizobium species nodulating soybeans.</title>
        <authorList>
            <person name="Tian C.F."/>
        </authorList>
    </citation>
    <scope>NUCLEOTIDE SEQUENCE [LARGE SCALE GENOMIC DNA]</scope>
    <source>
        <strain evidence="1 2">CCBAU 05684</strain>
    </source>
</reference>